<comment type="caution">
    <text evidence="10">The sequence shown here is derived from an EMBL/GenBank/DDBJ whole genome shotgun (WGS) entry which is preliminary data.</text>
</comment>
<dbReference type="STRING" id="656916.A0A2G7FU50"/>
<feature type="region of interest" description="Disordered" evidence="7">
    <location>
        <begin position="223"/>
        <end position="249"/>
    </location>
</feature>
<keyword evidence="4 8" id="KW-0812">Transmembrane</keyword>
<feature type="transmembrane region" description="Helical" evidence="8">
    <location>
        <begin position="158"/>
        <end position="180"/>
    </location>
</feature>
<dbReference type="PANTHER" id="PTHR23506:SF29">
    <property type="entry name" value="TRANSPORTER, PUTATIVE (AFU_ORTHOLOGUE AFUA_2G10530)-RELATED"/>
    <property type="match status" value="1"/>
</dbReference>
<dbReference type="Pfam" id="PF07690">
    <property type="entry name" value="MFS_1"/>
    <property type="match status" value="1"/>
</dbReference>
<evidence type="ECO:0000256" key="5">
    <source>
        <dbReference type="ARBA" id="ARBA00022989"/>
    </source>
</evidence>
<keyword evidence="6 8" id="KW-0472">Membrane</keyword>
<feature type="transmembrane region" description="Helical" evidence="8">
    <location>
        <begin position="186"/>
        <end position="207"/>
    </location>
</feature>
<feature type="transmembrane region" description="Helical" evidence="8">
    <location>
        <begin position="101"/>
        <end position="119"/>
    </location>
</feature>
<feature type="transmembrane region" description="Helical" evidence="8">
    <location>
        <begin position="125"/>
        <end position="146"/>
    </location>
</feature>
<comment type="subcellular location">
    <subcellularLocation>
        <location evidence="1">Membrane</location>
        <topology evidence="1">Multi-pass membrane protein</topology>
    </subcellularLocation>
</comment>
<accession>A0A2G7FU50</accession>
<protein>
    <submittedName>
        <fullName evidence="10">MFS transporter</fullName>
    </submittedName>
</protein>
<evidence type="ECO:0000256" key="7">
    <source>
        <dbReference type="SAM" id="MobiDB-lite"/>
    </source>
</evidence>
<dbReference type="SUPFAM" id="SSF103473">
    <property type="entry name" value="MFS general substrate transporter"/>
    <property type="match status" value="1"/>
</dbReference>
<dbReference type="PROSITE" id="PS50850">
    <property type="entry name" value="MFS"/>
    <property type="match status" value="1"/>
</dbReference>
<evidence type="ECO:0000256" key="8">
    <source>
        <dbReference type="SAM" id="Phobius"/>
    </source>
</evidence>
<feature type="transmembrane region" description="Helical" evidence="8">
    <location>
        <begin position="353"/>
        <end position="378"/>
    </location>
</feature>
<reference evidence="10 11" key="1">
    <citation type="submission" date="2017-05" db="EMBL/GenBank/DDBJ databases">
        <title>Genome sequence for an aflatoxigenic pathogen of Argentinian peanut, Aspergillus arachidicola.</title>
        <authorList>
            <person name="Moore G."/>
            <person name="Beltz S.B."/>
            <person name="Mack B.M."/>
        </authorList>
    </citation>
    <scope>NUCLEOTIDE SEQUENCE [LARGE SCALE GENOMIC DNA]</scope>
    <source>
        <strain evidence="10 11">CBS 117610</strain>
    </source>
</reference>
<dbReference type="InterPro" id="IPR011701">
    <property type="entry name" value="MFS"/>
</dbReference>
<evidence type="ECO:0000256" key="2">
    <source>
        <dbReference type="ARBA" id="ARBA00006829"/>
    </source>
</evidence>
<sequence length="479" mass="52571">MTSLISEGYKRPPWLLRYRSSTVFIVATVWTSLFTDFYLYAMQLQIVPVMPTALVDRAGVPYQDREYWVSVLLMCEAAVACICCPIFGYIVDNTPTRQFPYLLGLILLGASMVALSIAHTVGLFIVARLLQGGATAMVTVAGLALLTDSVSFDNLGQVIGYLGSSVALGFLLGPLIGGILYEKAGYQAVFTMAFVIVGVDLLMRVAVIEKKVAHRWLLEDSETSQSSPHAGGYNTFGDASEPSDSESPKSKKPALFLVICQPRIMISSWALLVHGLLYSAFDATIPVFVETRFHWGPLGAGLAFLPSAITAFFEPYFGYLSDRYGARKVTLTGFLFLSIPLVCLRFVESNTTSHIVLLITLLTFIGLFMNLCVPALYVETQQVLEDMERERPGIFGKKGAVAQAFGVQTMAQFLGLFVGPLWGGFIEYRFGWKNMSWTLALLAGLTAVPMLWLSNGGERVGREEAEEEERERLLDGDGA</sequence>
<dbReference type="InterPro" id="IPR050930">
    <property type="entry name" value="MFS_Vesicular_Transporter"/>
</dbReference>
<dbReference type="Proteomes" id="UP000231358">
    <property type="component" value="Unassembled WGS sequence"/>
</dbReference>
<dbReference type="Gene3D" id="1.20.1250.20">
    <property type="entry name" value="MFS general substrate transporter like domains"/>
    <property type="match status" value="2"/>
</dbReference>
<evidence type="ECO:0000313" key="10">
    <source>
        <dbReference type="EMBL" id="PIG84079.1"/>
    </source>
</evidence>
<organism evidence="10 11">
    <name type="scientific">Aspergillus arachidicola</name>
    <dbReference type="NCBI Taxonomy" id="656916"/>
    <lineage>
        <taxon>Eukaryota</taxon>
        <taxon>Fungi</taxon>
        <taxon>Dikarya</taxon>
        <taxon>Ascomycota</taxon>
        <taxon>Pezizomycotina</taxon>
        <taxon>Eurotiomycetes</taxon>
        <taxon>Eurotiomycetidae</taxon>
        <taxon>Eurotiales</taxon>
        <taxon>Aspergillaceae</taxon>
        <taxon>Aspergillus</taxon>
        <taxon>Aspergillus subgen. Circumdati</taxon>
    </lineage>
</organism>
<dbReference type="PRINTS" id="PR01035">
    <property type="entry name" value="TCRTETA"/>
</dbReference>
<keyword evidence="11" id="KW-1185">Reference proteome</keyword>
<evidence type="ECO:0000259" key="9">
    <source>
        <dbReference type="PROSITE" id="PS50850"/>
    </source>
</evidence>
<keyword evidence="3" id="KW-0813">Transport</keyword>
<gene>
    <name evidence="10" type="ORF">AARAC_004444</name>
</gene>
<dbReference type="EMBL" id="NEXV01000412">
    <property type="protein sequence ID" value="PIG84079.1"/>
    <property type="molecule type" value="Genomic_DNA"/>
</dbReference>
<comment type="similarity">
    <text evidence="2">Belongs to the major facilitator superfamily. Vesicular transporter family.</text>
</comment>
<evidence type="ECO:0000256" key="3">
    <source>
        <dbReference type="ARBA" id="ARBA00022448"/>
    </source>
</evidence>
<dbReference type="PANTHER" id="PTHR23506">
    <property type="entry name" value="GH10249P"/>
    <property type="match status" value="1"/>
</dbReference>
<evidence type="ECO:0000313" key="11">
    <source>
        <dbReference type="Proteomes" id="UP000231358"/>
    </source>
</evidence>
<feature type="transmembrane region" description="Helical" evidence="8">
    <location>
        <begin position="399"/>
        <end position="423"/>
    </location>
</feature>
<dbReference type="InterPro" id="IPR001958">
    <property type="entry name" value="Tet-R_TetA/multi-R_MdtG-like"/>
</dbReference>
<name>A0A2G7FU50_9EURO</name>
<dbReference type="InterPro" id="IPR036259">
    <property type="entry name" value="MFS_trans_sf"/>
</dbReference>
<dbReference type="GO" id="GO:0022857">
    <property type="term" value="F:transmembrane transporter activity"/>
    <property type="evidence" value="ECO:0007669"/>
    <property type="project" value="InterPro"/>
</dbReference>
<feature type="transmembrane region" description="Helical" evidence="8">
    <location>
        <begin position="298"/>
        <end position="317"/>
    </location>
</feature>
<proteinExistence type="inferred from homology"/>
<feature type="domain" description="Major facilitator superfamily (MFS) profile" evidence="9">
    <location>
        <begin position="29"/>
        <end position="458"/>
    </location>
</feature>
<evidence type="ECO:0000256" key="6">
    <source>
        <dbReference type="ARBA" id="ARBA00023136"/>
    </source>
</evidence>
<dbReference type="InterPro" id="IPR020846">
    <property type="entry name" value="MFS_dom"/>
</dbReference>
<dbReference type="CDD" id="cd17325">
    <property type="entry name" value="MFS_MdtG_SLC18_like"/>
    <property type="match status" value="1"/>
</dbReference>
<feature type="transmembrane region" description="Helical" evidence="8">
    <location>
        <begin position="21"/>
        <end position="41"/>
    </location>
</feature>
<dbReference type="AlphaFoldDB" id="A0A2G7FU50"/>
<feature type="transmembrane region" description="Helical" evidence="8">
    <location>
        <begin position="254"/>
        <end position="278"/>
    </location>
</feature>
<dbReference type="GO" id="GO:0016020">
    <property type="term" value="C:membrane"/>
    <property type="evidence" value="ECO:0007669"/>
    <property type="project" value="UniProtKB-SubCell"/>
</dbReference>
<feature type="transmembrane region" description="Helical" evidence="8">
    <location>
        <begin position="67"/>
        <end position="89"/>
    </location>
</feature>
<evidence type="ECO:0000256" key="1">
    <source>
        <dbReference type="ARBA" id="ARBA00004141"/>
    </source>
</evidence>
<evidence type="ECO:0000256" key="4">
    <source>
        <dbReference type="ARBA" id="ARBA00022692"/>
    </source>
</evidence>
<keyword evidence="5 8" id="KW-1133">Transmembrane helix</keyword>